<gene>
    <name evidence="1" type="ORF">Sjap_025027</name>
</gene>
<dbReference type="EMBL" id="JBBNAE010000011">
    <property type="protein sequence ID" value="KAK9084616.1"/>
    <property type="molecule type" value="Genomic_DNA"/>
</dbReference>
<dbReference type="Proteomes" id="UP001417504">
    <property type="component" value="Unassembled WGS sequence"/>
</dbReference>
<evidence type="ECO:0000313" key="1">
    <source>
        <dbReference type="EMBL" id="KAK9084616.1"/>
    </source>
</evidence>
<dbReference type="PANTHER" id="PTHR47273:SF6">
    <property type="entry name" value="POLLEN OLE E 1 ALLERGEN AND EXTENSIN FAMILY PROTEIN"/>
    <property type="match status" value="1"/>
</dbReference>
<organism evidence="1 2">
    <name type="scientific">Stephania japonica</name>
    <dbReference type="NCBI Taxonomy" id="461633"/>
    <lineage>
        <taxon>Eukaryota</taxon>
        <taxon>Viridiplantae</taxon>
        <taxon>Streptophyta</taxon>
        <taxon>Embryophyta</taxon>
        <taxon>Tracheophyta</taxon>
        <taxon>Spermatophyta</taxon>
        <taxon>Magnoliopsida</taxon>
        <taxon>Ranunculales</taxon>
        <taxon>Menispermaceae</taxon>
        <taxon>Menispermoideae</taxon>
        <taxon>Cissampelideae</taxon>
        <taxon>Stephania</taxon>
    </lineage>
</organism>
<evidence type="ECO:0008006" key="3">
    <source>
        <dbReference type="Google" id="ProtNLM"/>
    </source>
</evidence>
<dbReference type="Pfam" id="PF01190">
    <property type="entry name" value="Pollen_Ole_e_1"/>
    <property type="match status" value="1"/>
</dbReference>
<proteinExistence type="predicted"/>
<protein>
    <recommendedName>
        <fullName evidence="3">Pollen Ole e 1 allergen and extensin family protein</fullName>
    </recommendedName>
</protein>
<name>A0AAP0HHJ9_9MAGN</name>
<keyword evidence="2" id="KW-1185">Reference proteome</keyword>
<comment type="caution">
    <text evidence="1">The sequence shown here is derived from an EMBL/GenBank/DDBJ whole genome shotgun (WGS) entry which is preliminary data.</text>
</comment>
<sequence length="245" mass="27354">MGICTNNFLINNMLPCHTHSTIQNTTFTTLLYIYILYQSKGAHISGINHKKMTTRFHGCVFLMLFIVFVELSSSSRLERGAFNPLIGLSISRDQLVETAGYGEERLSSVLVTGSVSCEACSNGDQDEFHEVPISGATVAAYCKTENHHRKQTKPRRVAQGKTDKYGDFIIDLPSHLHAIPNLDRACFVRVLKLPHRNSPRKHVLIGKPNEIELSSVGNNIRTYTAGNLKFTAQKCIIKRRGHSNA</sequence>
<accession>A0AAP0HHJ9</accession>
<reference evidence="1 2" key="1">
    <citation type="submission" date="2024-01" db="EMBL/GenBank/DDBJ databases">
        <title>Genome assemblies of Stephania.</title>
        <authorList>
            <person name="Yang L."/>
        </authorList>
    </citation>
    <scope>NUCLEOTIDE SEQUENCE [LARGE SCALE GENOMIC DNA]</scope>
    <source>
        <strain evidence="1">QJT</strain>
        <tissue evidence="1">Leaf</tissue>
    </source>
</reference>
<dbReference type="PANTHER" id="PTHR47273">
    <property type="entry name" value="EXPRESSED PROTEIN"/>
    <property type="match status" value="1"/>
</dbReference>
<evidence type="ECO:0000313" key="2">
    <source>
        <dbReference type="Proteomes" id="UP001417504"/>
    </source>
</evidence>
<dbReference type="AlphaFoldDB" id="A0AAP0HHJ9"/>